<reference evidence="1" key="2">
    <citation type="journal article" date="2020" name="mSystems">
        <title>Genome- and Community-Level Interaction Insights into Carbon Utilization and Element Cycling Functions of Hydrothermarchaeota in Hydrothermal Sediment.</title>
        <authorList>
            <person name="Zhou Z."/>
            <person name="Liu Y."/>
            <person name="Xu W."/>
            <person name="Pan J."/>
            <person name="Luo Z.H."/>
            <person name="Li M."/>
        </authorList>
    </citation>
    <scope>NUCLEOTIDE SEQUENCE [LARGE SCALE GENOMIC DNA]</scope>
    <source>
        <strain evidence="1">SpSt-1261</strain>
    </source>
</reference>
<evidence type="ECO:0000313" key="1">
    <source>
        <dbReference type="EMBL" id="HEW63985.1"/>
    </source>
</evidence>
<dbReference type="EMBL" id="DSFH01000043">
    <property type="protein sequence ID" value="HEW63985.1"/>
    <property type="molecule type" value="Genomic_DNA"/>
</dbReference>
<dbReference type="AlphaFoldDB" id="A0A2J6N2U9"/>
<accession>A0A2J6N2U9</accession>
<dbReference type="InterPro" id="IPR023214">
    <property type="entry name" value="HAD_sf"/>
</dbReference>
<protein>
    <submittedName>
        <fullName evidence="2">Uncharacterized protein</fullName>
    </submittedName>
</protein>
<reference evidence="2 3" key="1">
    <citation type="submission" date="2018-01" db="EMBL/GenBank/DDBJ databases">
        <title>Metagenomic assembled genomes from two thermal pools in the Uzon Caldera, Kamchatka, Russia.</title>
        <authorList>
            <person name="Wilkins L."/>
            <person name="Ettinger C."/>
        </authorList>
    </citation>
    <scope>NUCLEOTIDE SEQUENCE [LARGE SCALE GENOMIC DNA]</scope>
    <source>
        <strain evidence="2">ZAV-06</strain>
    </source>
</reference>
<name>A0A2J6N2U9_9CREN</name>
<dbReference type="Proteomes" id="UP000237153">
    <property type="component" value="Unassembled WGS sequence"/>
</dbReference>
<dbReference type="Gene3D" id="3.40.50.1000">
    <property type="entry name" value="HAD superfamily/HAD-like"/>
    <property type="match status" value="1"/>
</dbReference>
<organism evidence="2 3">
    <name type="scientific">Fervidicoccus fontis</name>
    <dbReference type="NCBI Taxonomy" id="683846"/>
    <lineage>
        <taxon>Archaea</taxon>
        <taxon>Thermoproteota</taxon>
        <taxon>Thermoprotei</taxon>
        <taxon>Fervidicoccales</taxon>
        <taxon>Fervidicoccaceae</taxon>
        <taxon>Fervidicoccus</taxon>
    </lineage>
</organism>
<dbReference type="InterPro" id="IPR036412">
    <property type="entry name" value="HAD-like_sf"/>
</dbReference>
<evidence type="ECO:0000313" key="2">
    <source>
        <dbReference type="EMBL" id="PMB75650.1"/>
    </source>
</evidence>
<gene>
    <name evidence="2" type="ORF">C0188_02330</name>
    <name evidence="1" type="ORF">ENO39_02875</name>
</gene>
<sequence>MDCCIIFDIDGVIIDNTERIEKYGLNENKEDFYSDRLMAFDKPRELGIKSLEEKKKVGKIVIVTGRPERVRKKTTQELSSFGVELKEIKIIFRPNNIDKIEEWKVKKILELRDSGCNICEVHEDSEEVIYMLKYKIKGTKFFLHKGNKVESI</sequence>
<evidence type="ECO:0000313" key="3">
    <source>
        <dbReference type="Proteomes" id="UP000237153"/>
    </source>
</evidence>
<dbReference type="Proteomes" id="UP000886076">
    <property type="component" value="Unassembled WGS sequence"/>
</dbReference>
<proteinExistence type="predicted"/>
<dbReference type="SUPFAM" id="SSF56784">
    <property type="entry name" value="HAD-like"/>
    <property type="match status" value="1"/>
</dbReference>
<comment type="caution">
    <text evidence="2">The sequence shown here is derived from an EMBL/GenBank/DDBJ whole genome shotgun (WGS) entry which is preliminary data.</text>
</comment>
<dbReference type="EMBL" id="PNIM01000009">
    <property type="protein sequence ID" value="PMB75650.1"/>
    <property type="molecule type" value="Genomic_DNA"/>
</dbReference>